<keyword evidence="6" id="KW-0969">Cilium</keyword>
<dbReference type="GO" id="GO:0045503">
    <property type="term" value="F:dynein light chain binding"/>
    <property type="evidence" value="ECO:0007669"/>
    <property type="project" value="TreeGrafter"/>
</dbReference>
<evidence type="ECO:0000256" key="1">
    <source>
        <dbReference type="ARBA" id="ARBA00004611"/>
    </source>
</evidence>
<feature type="compositionally biased region" description="Polar residues" evidence="13">
    <location>
        <begin position="1"/>
        <end position="13"/>
    </location>
</feature>
<sequence>MNQKGSNPSNSNRGLAVGPTAKGLNGGPSRRTGGLGTTTKQRGTRGGTTSNAKTDFNIEYTEWNGERIMIKPKALMKTSSHNQEGKLDNSQIPGGTSKDPAATGGKTEGAAANTQNKDQTSLSMQSNLTSSLMDTTEDEEAKRKEEEKLAKKQKRGLSEKEIEANIDIDLGETETFELLFIPSSSVQNDTDEQTIVTAENKKYEELKTNKIGSDSYTERGSQTLNLTQKPKEIHFKGFTHESKDIQATNWDIDDASKQQRLSEAKKQQIDYAGSITGIMTEKLKNPNCLIDAEAASHISIVTTKSDQKKPANQSGTNSSNSNKNKNATSSQLKESTNKSQTSDKMSGTSMSQTQTNAITSETYAGDFNAVPKNVEYVETDLPETMIKAIKIIERLLTQSKYHEQHVLYKNYPPVNLGDKHRKAYEDDEEENGGKKPLFPGIKKEKKVEDEKKEDELDQEKEKEDENAVTLKHLFKFEFDITEGRQVSCIDVNEANPDLIAVGYGEFDIDCTKQLKEGLLCFWTLKNPNFPEKIIKTEHSITTCQFSKKSPHLIAIGDSHGNIAIFNIKNADSKPIAESKDLEGKHTDIVWEVKWVERDGKGESLVSISGDGRVIEWSMKKGLEFTELMQLKRETNPNQKDVFGGVEGDKKGGMTFINTGGLSIDFPINENGMNYFAATEDCTIHRCSVSYSEQYLGTYYGHTGPIYRIRCNPFWDSQECPIFITCSYDWTVRVWNAKDDNGEKLVCHEIFSLKQQVNDVVWSPHTSSVFASVANDGRIEIWDLYRDNLGPQITYFDKNSDGEVINIPKTVVRFSDNAPVVLTGNLKGSVDVYRVNGLEHVQVSEKDQINRLLSAIQKDDYSEQKGKKKDEDGEGQEGEAQ</sequence>
<comment type="subcellular location">
    <subcellularLocation>
        <location evidence="1">Cytoplasm</location>
        <location evidence="1">Cytoskeleton</location>
        <location evidence="1">Flagellum axoneme</location>
    </subcellularLocation>
    <subcellularLocation>
        <location evidence="9">Dynein axonemal particle</location>
    </subcellularLocation>
</comment>
<evidence type="ECO:0000256" key="5">
    <source>
        <dbReference type="ARBA" id="ARBA00022846"/>
    </source>
</evidence>
<dbReference type="OMA" id="SEGHIMF"/>
<dbReference type="PANTHER" id="PTHR12442">
    <property type="entry name" value="DYNEIN INTERMEDIATE CHAIN"/>
    <property type="match status" value="1"/>
</dbReference>
<dbReference type="InParanoid" id="A0A078A0S9"/>
<accession>A0A078A0S9</accession>
<dbReference type="AlphaFoldDB" id="A0A078A0S9"/>
<dbReference type="SUPFAM" id="SSF50978">
    <property type="entry name" value="WD40 repeat-like"/>
    <property type="match status" value="1"/>
</dbReference>
<feature type="region of interest" description="Disordered" evidence="13">
    <location>
        <begin position="301"/>
        <end position="354"/>
    </location>
</feature>
<feature type="region of interest" description="Disordered" evidence="13">
    <location>
        <begin position="1"/>
        <end position="158"/>
    </location>
</feature>
<dbReference type="Pfam" id="PF00400">
    <property type="entry name" value="WD40"/>
    <property type="match status" value="2"/>
</dbReference>
<dbReference type="PROSITE" id="PS50082">
    <property type="entry name" value="WD_REPEATS_2"/>
    <property type="match status" value="1"/>
</dbReference>
<evidence type="ECO:0000256" key="7">
    <source>
        <dbReference type="ARBA" id="ARBA00023212"/>
    </source>
</evidence>
<feature type="compositionally biased region" description="Low complexity" evidence="13">
    <location>
        <begin position="311"/>
        <end position="331"/>
    </location>
</feature>
<dbReference type="GO" id="GO:0003341">
    <property type="term" value="P:cilium movement"/>
    <property type="evidence" value="ECO:0007669"/>
    <property type="project" value="TreeGrafter"/>
</dbReference>
<feature type="compositionally biased region" description="Basic and acidic residues" evidence="13">
    <location>
        <begin position="859"/>
        <end position="870"/>
    </location>
</feature>
<keyword evidence="7" id="KW-0206">Cytoskeleton</keyword>
<feature type="compositionally biased region" description="Low complexity" evidence="13">
    <location>
        <begin position="101"/>
        <end position="114"/>
    </location>
</feature>
<keyword evidence="5" id="KW-0282">Flagellum</keyword>
<evidence type="ECO:0000256" key="8">
    <source>
        <dbReference type="ARBA" id="ARBA00023273"/>
    </source>
</evidence>
<reference evidence="14 15" key="1">
    <citation type="submission" date="2014-06" db="EMBL/GenBank/DDBJ databases">
        <authorList>
            <person name="Swart Estienne"/>
        </authorList>
    </citation>
    <scope>NUCLEOTIDE SEQUENCE [LARGE SCALE GENOMIC DNA]</scope>
    <source>
        <strain evidence="14 15">130c</strain>
    </source>
</reference>
<proteinExistence type="predicted"/>
<feature type="compositionally biased region" description="Basic and acidic residues" evidence="13">
    <location>
        <begin position="441"/>
        <end position="463"/>
    </location>
</feature>
<feature type="compositionally biased region" description="Polar residues" evidence="13">
    <location>
        <begin position="332"/>
        <end position="354"/>
    </location>
</feature>
<evidence type="ECO:0000313" key="14">
    <source>
        <dbReference type="EMBL" id="CDW75068.1"/>
    </source>
</evidence>
<evidence type="ECO:0000256" key="6">
    <source>
        <dbReference type="ARBA" id="ARBA00023069"/>
    </source>
</evidence>
<feature type="compositionally biased region" description="Basic and acidic residues" evidence="13">
    <location>
        <begin position="140"/>
        <end position="158"/>
    </location>
</feature>
<evidence type="ECO:0000256" key="13">
    <source>
        <dbReference type="SAM" id="MobiDB-lite"/>
    </source>
</evidence>
<dbReference type="EMBL" id="CCKQ01003926">
    <property type="protein sequence ID" value="CDW75068.1"/>
    <property type="molecule type" value="Genomic_DNA"/>
</dbReference>
<dbReference type="GO" id="GO:0005858">
    <property type="term" value="C:axonemal dynein complex"/>
    <property type="evidence" value="ECO:0007669"/>
    <property type="project" value="TreeGrafter"/>
</dbReference>
<organism evidence="14 15">
    <name type="scientific">Stylonychia lemnae</name>
    <name type="common">Ciliate</name>
    <dbReference type="NCBI Taxonomy" id="5949"/>
    <lineage>
        <taxon>Eukaryota</taxon>
        <taxon>Sar</taxon>
        <taxon>Alveolata</taxon>
        <taxon>Ciliophora</taxon>
        <taxon>Intramacronucleata</taxon>
        <taxon>Spirotrichea</taxon>
        <taxon>Stichotrichia</taxon>
        <taxon>Sporadotrichida</taxon>
        <taxon>Oxytrichidae</taxon>
        <taxon>Stylonychinae</taxon>
        <taxon>Stylonychia</taxon>
    </lineage>
</organism>
<protein>
    <recommendedName>
        <fullName evidence="10">Dynein axonemal intermediate chain 4</fullName>
    </recommendedName>
    <alternativeName>
        <fullName evidence="11">WD repeat-containing protein 78</fullName>
    </alternativeName>
</protein>
<evidence type="ECO:0000256" key="9">
    <source>
        <dbReference type="ARBA" id="ARBA00024190"/>
    </source>
</evidence>
<feature type="region of interest" description="Disordered" evidence="13">
    <location>
        <begin position="411"/>
        <end position="463"/>
    </location>
</feature>
<name>A0A078A0S9_STYLE</name>
<feature type="repeat" description="WD" evidence="12">
    <location>
        <begin position="749"/>
        <end position="783"/>
    </location>
</feature>
<evidence type="ECO:0000313" key="15">
    <source>
        <dbReference type="Proteomes" id="UP000039865"/>
    </source>
</evidence>
<evidence type="ECO:0000256" key="10">
    <source>
        <dbReference type="ARBA" id="ARBA00040002"/>
    </source>
</evidence>
<evidence type="ECO:0000256" key="2">
    <source>
        <dbReference type="ARBA" id="ARBA00022490"/>
    </source>
</evidence>
<feature type="compositionally biased region" description="Polar residues" evidence="13">
    <location>
        <begin position="77"/>
        <end position="94"/>
    </location>
</feature>
<gene>
    <name evidence="14" type="primary">Contig8123.g8660</name>
    <name evidence="14" type="ORF">STYLEM_4054</name>
</gene>
<keyword evidence="3 12" id="KW-0853">WD repeat</keyword>
<dbReference type="InterPro" id="IPR050687">
    <property type="entry name" value="Dynein_IC"/>
</dbReference>
<dbReference type="GO" id="GO:0120293">
    <property type="term" value="C:dynein axonemal particle"/>
    <property type="evidence" value="ECO:0007669"/>
    <property type="project" value="UniProtKB-SubCell"/>
</dbReference>
<keyword evidence="8" id="KW-0966">Cell projection</keyword>
<evidence type="ECO:0000256" key="11">
    <source>
        <dbReference type="ARBA" id="ARBA00041557"/>
    </source>
</evidence>
<evidence type="ECO:0000256" key="12">
    <source>
        <dbReference type="PROSITE-ProRule" id="PRU00221"/>
    </source>
</evidence>
<feature type="region of interest" description="Disordered" evidence="13">
    <location>
        <begin position="859"/>
        <end position="880"/>
    </location>
</feature>
<dbReference type="Proteomes" id="UP000039865">
    <property type="component" value="Unassembled WGS sequence"/>
</dbReference>
<feature type="compositionally biased region" description="Acidic residues" evidence="13">
    <location>
        <begin position="871"/>
        <end position="880"/>
    </location>
</feature>
<dbReference type="SMART" id="SM00320">
    <property type="entry name" value="WD40"/>
    <property type="match status" value="4"/>
</dbReference>
<feature type="compositionally biased region" description="Low complexity" evidence="13">
    <location>
        <begin position="27"/>
        <end position="41"/>
    </location>
</feature>
<dbReference type="PANTHER" id="PTHR12442:SF12">
    <property type="entry name" value="DYNEIN AXONEMAL INTERMEDIATE CHAIN 4"/>
    <property type="match status" value="1"/>
</dbReference>
<keyword evidence="4" id="KW-0677">Repeat</keyword>
<keyword evidence="2" id="KW-0963">Cytoplasm</keyword>
<dbReference type="InterPro" id="IPR001680">
    <property type="entry name" value="WD40_rpt"/>
</dbReference>
<keyword evidence="15" id="KW-1185">Reference proteome</keyword>
<evidence type="ECO:0000256" key="4">
    <source>
        <dbReference type="ARBA" id="ARBA00022737"/>
    </source>
</evidence>
<feature type="compositionally biased region" description="Polar residues" evidence="13">
    <location>
        <begin position="115"/>
        <end position="133"/>
    </location>
</feature>
<dbReference type="GO" id="GO:0045504">
    <property type="term" value="F:dynein heavy chain binding"/>
    <property type="evidence" value="ECO:0007669"/>
    <property type="project" value="TreeGrafter"/>
</dbReference>
<evidence type="ECO:0000256" key="3">
    <source>
        <dbReference type="ARBA" id="ARBA00022574"/>
    </source>
</evidence>
<dbReference type="Gene3D" id="2.130.10.10">
    <property type="entry name" value="YVTN repeat-like/Quinoprotein amine dehydrogenase"/>
    <property type="match status" value="2"/>
</dbReference>
<dbReference type="InterPro" id="IPR036322">
    <property type="entry name" value="WD40_repeat_dom_sf"/>
</dbReference>
<dbReference type="OrthoDB" id="366230at2759"/>
<dbReference type="InterPro" id="IPR015943">
    <property type="entry name" value="WD40/YVTN_repeat-like_dom_sf"/>
</dbReference>